<accession>A0A8X6P859</accession>
<gene>
    <name evidence="1" type="ORF">NPIL_307681</name>
</gene>
<evidence type="ECO:0000313" key="1">
    <source>
        <dbReference type="EMBL" id="GFT52688.1"/>
    </source>
</evidence>
<comment type="caution">
    <text evidence="1">The sequence shown here is derived from an EMBL/GenBank/DDBJ whole genome shotgun (WGS) entry which is preliminary data.</text>
</comment>
<dbReference type="EMBL" id="BMAW01112473">
    <property type="protein sequence ID" value="GFT52688.1"/>
    <property type="molecule type" value="Genomic_DNA"/>
</dbReference>
<sequence length="100" mass="11449">MSWLHLPFKLCETLDTDIQLEPEENQNDFHKTVKYVPVVNNIDVYDICKALVVDVLSVTNQRNFISKIYKKRAAKKIPVVQSVAVFKICEALNLPSMLVS</sequence>
<proteinExistence type="predicted"/>
<keyword evidence="2" id="KW-1185">Reference proteome</keyword>
<organism evidence="1 2">
    <name type="scientific">Nephila pilipes</name>
    <name type="common">Giant wood spider</name>
    <name type="synonym">Nephila maculata</name>
    <dbReference type="NCBI Taxonomy" id="299642"/>
    <lineage>
        <taxon>Eukaryota</taxon>
        <taxon>Metazoa</taxon>
        <taxon>Ecdysozoa</taxon>
        <taxon>Arthropoda</taxon>
        <taxon>Chelicerata</taxon>
        <taxon>Arachnida</taxon>
        <taxon>Araneae</taxon>
        <taxon>Araneomorphae</taxon>
        <taxon>Entelegynae</taxon>
        <taxon>Araneoidea</taxon>
        <taxon>Nephilidae</taxon>
        <taxon>Nephila</taxon>
    </lineage>
</organism>
<name>A0A8X6P859_NEPPI</name>
<reference evidence="1" key="1">
    <citation type="submission" date="2020-08" db="EMBL/GenBank/DDBJ databases">
        <title>Multicomponent nature underlies the extraordinary mechanical properties of spider dragline silk.</title>
        <authorList>
            <person name="Kono N."/>
            <person name="Nakamura H."/>
            <person name="Mori M."/>
            <person name="Yoshida Y."/>
            <person name="Ohtoshi R."/>
            <person name="Malay A.D."/>
            <person name="Moran D.A.P."/>
            <person name="Tomita M."/>
            <person name="Numata K."/>
            <person name="Arakawa K."/>
        </authorList>
    </citation>
    <scope>NUCLEOTIDE SEQUENCE</scope>
</reference>
<protein>
    <submittedName>
        <fullName evidence="1">Uncharacterized protein</fullName>
    </submittedName>
</protein>
<dbReference type="Proteomes" id="UP000887013">
    <property type="component" value="Unassembled WGS sequence"/>
</dbReference>
<dbReference type="AlphaFoldDB" id="A0A8X6P859"/>
<evidence type="ECO:0000313" key="2">
    <source>
        <dbReference type="Proteomes" id="UP000887013"/>
    </source>
</evidence>
<dbReference type="OrthoDB" id="6430898at2759"/>